<evidence type="ECO:0008006" key="4">
    <source>
        <dbReference type="Google" id="ProtNLM"/>
    </source>
</evidence>
<comment type="caution">
    <text evidence="2">The sequence shown here is derived from an EMBL/GenBank/DDBJ whole genome shotgun (WGS) entry which is preliminary data.</text>
</comment>
<gene>
    <name evidence="2" type="ORF">C6Y08_19590</name>
</gene>
<accession>A0ABX5CTU9</accession>
<keyword evidence="1" id="KW-1133">Transmembrane helix</keyword>
<dbReference type="InterPro" id="IPR017853">
    <property type="entry name" value="GH"/>
</dbReference>
<dbReference type="SUPFAM" id="SSF51445">
    <property type="entry name" value="(Trans)glycosidases"/>
    <property type="match status" value="1"/>
</dbReference>
<dbReference type="EMBL" id="PVOB01000459">
    <property type="protein sequence ID" value="PRO84651.1"/>
    <property type="molecule type" value="Genomic_DNA"/>
</dbReference>
<name>A0ABX5CTU9_LACPE</name>
<evidence type="ECO:0000313" key="3">
    <source>
        <dbReference type="Proteomes" id="UP000238378"/>
    </source>
</evidence>
<feature type="transmembrane region" description="Helical" evidence="1">
    <location>
        <begin position="14"/>
        <end position="35"/>
    </location>
</feature>
<dbReference type="Gene3D" id="3.20.20.80">
    <property type="entry name" value="Glycosidases"/>
    <property type="match status" value="1"/>
</dbReference>
<evidence type="ECO:0000313" key="2">
    <source>
        <dbReference type="EMBL" id="PRO84651.1"/>
    </source>
</evidence>
<keyword evidence="1" id="KW-0812">Transmembrane</keyword>
<sequence length="418" mass="48540">MYVAGEFFLNKKKITIITVIFVFVVFVLGIGLLLVQHSQIGTLKKQDTPINKKIGVNYWSWQITASNSNYETFKAMVDQDFIGIKQFSPSYLRVSVGSFNNTKLNNQMLDYILEKCKDEHITPIFSFFALGDNNAVDGMSHTNHFGDYKVAQKHYRLVVRNTIKHYAQENIIWEDMNEANYGGNYWFNQPVSLTQAKDYIKLDEYICSCLMQYVENPILLTGNYTFMGKQTIDSFELSVFAGIPLKNKHVSFHPYIYGRPEQLLTNRYYKKFFRALNKAKASDISATELGFGTPKNFNGSYTRQQQSSYLRREILILDALGAKQIILWTADSTDHTWSIENKDGTLNSSGKDIHHMLKQLHGYSFYKRLKTKKNIYAFLYRNGNKSKVVYWSTDRKTKVFYFHRKNLSISSNPKVLLY</sequence>
<protein>
    <recommendedName>
        <fullName evidence="4">Glycoside hydrolase family 5 domain-containing protein</fullName>
    </recommendedName>
</protein>
<reference evidence="2 3" key="1">
    <citation type="submission" date="2018-03" db="EMBL/GenBank/DDBJ databases">
        <title>Draft Genome Sequences of six Lactobacillus pentosus Strains Isolated from Brines of Traditionally Fermented Spanish-Style Green Table Olives.</title>
        <authorList>
            <person name="Calero-Delgado B."/>
            <person name="Martin-Platero A.M."/>
            <person name="Perez-Pulido A.J."/>
            <person name="Benitez-Cabello A."/>
            <person name="Casimiro-Soriguer C.S."/>
            <person name="Martinez-Bueno M."/>
            <person name="Arroyo-Lopez F.N."/>
            <person name="Rodriguez-Gomez F."/>
            <person name="Bautista-Gallego J."/>
            <person name="Garrido-Fernandez A."/>
            <person name="Jimenez-Diaz R."/>
        </authorList>
    </citation>
    <scope>NUCLEOTIDE SEQUENCE [LARGE SCALE GENOMIC DNA]</scope>
    <source>
        <strain evidence="2 3">IG2</strain>
    </source>
</reference>
<dbReference type="Proteomes" id="UP000238378">
    <property type="component" value="Unassembled WGS sequence"/>
</dbReference>
<keyword evidence="3" id="KW-1185">Reference proteome</keyword>
<proteinExistence type="predicted"/>
<keyword evidence="1" id="KW-0472">Membrane</keyword>
<organism evidence="2 3">
    <name type="scientific">Lactiplantibacillus pentosus</name>
    <name type="common">Lactobacillus pentosus</name>
    <dbReference type="NCBI Taxonomy" id="1589"/>
    <lineage>
        <taxon>Bacteria</taxon>
        <taxon>Bacillati</taxon>
        <taxon>Bacillota</taxon>
        <taxon>Bacilli</taxon>
        <taxon>Lactobacillales</taxon>
        <taxon>Lactobacillaceae</taxon>
        <taxon>Lactiplantibacillus</taxon>
    </lineage>
</organism>
<evidence type="ECO:0000256" key="1">
    <source>
        <dbReference type="SAM" id="Phobius"/>
    </source>
</evidence>